<reference evidence="1" key="1">
    <citation type="journal article" date="2013" name="Environ. Microbiol.">
        <title>Seasonally variable intestinal metagenomes of the red palm weevil (Rhynchophorus ferrugineus).</title>
        <authorList>
            <person name="Jia S."/>
            <person name="Zhang X."/>
            <person name="Zhang G."/>
            <person name="Yin A."/>
            <person name="Zhang S."/>
            <person name="Li F."/>
            <person name="Wang L."/>
            <person name="Zhao D."/>
            <person name="Yun Q."/>
            <person name="Tala"/>
            <person name="Wang J."/>
            <person name="Sun G."/>
            <person name="Baabdullah M."/>
            <person name="Yu X."/>
            <person name="Hu S."/>
            <person name="Al-Mssallem I.S."/>
            <person name="Yu J."/>
        </authorList>
    </citation>
    <scope>NUCLEOTIDE SEQUENCE</scope>
</reference>
<organism evidence="1">
    <name type="scientific">uncultured Spirochaeta sp</name>
    <dbReference type="NCBI Taxonomy" id="174390"/>
    <lineage>
        <taxon>Bacteria</taxon>
        <taxon>Pseudomonadati</taxon>
        <taxon>Spirochaetota</taxon>
        <taxon>Spirochaetia</taxon>
        <taxon>Spirochaetales</taxon>
        <taxon>Spirochaetaceae</taxon>
        <taxon>Spirochaeta</taxon>
        <taxon>environmental samples</taxon>
    </lineage>
</organism>
<dbReference type="EMBL" id="KF122279">
    <property type="protein sequence ID" value="AIA89575.1"/>
    <property type="molecule type" value="Genomic_DNA"/>
</dbReference>
<protein>
    <submittedName>
        <fullName evidence="1">CAZy families CE1 protein</fullName>
    </submittedName>
</protein>
<name>A0A060C981_9SPIO</name>
<accession>A0A060C981</accession>
<dbReference type="InterPro" id="IPR029058">
    <property type="entry name" value="AB_hydrolase_fold"/>
</dbReference>
<dbReference type="AlphaFoldDB" id="A0A060C981"/>
<evidence type="ECO:0000313" key="1">
    <source>
        <dbReference type="EMBL" id="AIA89575.1"/>
    </source>
</evidence>
<dbReference type="SUPFAM" id="SSF53474">
    <property type="entry name" value="alpha/beta-Hydrolases"/>
    <property type="match status" value="1"/>
</dbReference>
<proteinExistence type="predicted"/>
<sequence>WRAALPGGRQPRIRTACGLSDAWFLADNRRFAAEMETLGFDFGYEEWGGGHDWAFFGPALEKALKWGAGG</sequence>
<dbReference type="Gene3D" id="3.40.50.1820">
    <property type="entry name" value="alpha/beta hydrolase"/>
    <property type="match status" value="1"/>
</dbReference>
<feature type="non-terminal residue" evidence="1">
    <location>
        <position position="1"/>
    </location>
</feature>